<reference evidence="2 3" key="1">
    <citation type="submission" date="2015-10" db="EMBL/GenBank/DDBJ databases">
        <authorList>
            <person name="Gilbert D.G."/>
        </authorList>
    </citation>
    <scope>NUCLEOTIDE SEQUENCE [LARGE SCALE GENOMIC DNA]</scope>
    <source>
        <strain evidence="3">HZ-22</strain>
    </source>
</reference>
<dbReference type="InterPro" id="IPR004675">
    <property type="entry name" value="AhpD_core"/>
</dbReference>
<evidence type="ECO:0000313" key="3">
    <source>
        <dbReference type="Proteomes" id="UP000057981"/>
    </source>
</evidence>
<sequence length="186" mass="20128">MSTRIETLTPETTTGEAKELFNTVQKKLGFIPNLIKVFGNSPATLKSYLSLGDLTASGNLSNKFREQLALAIAETNTCNYCLSAHSVIGKMNGLTEVEIEQSRQGLSNNAKTQAGLNFAQEITAKRGQVSNEAIKNIKAAGYNDGDILEIVLNVVSNTLTNYVNHIAQTKIDFPNVEAGKFSVETN</sequence>
<dbReference type="NCBIfam" id="TIGR00778">
    <property type="entry name" value="ahpD_dom"/>
    <property type="match status" value="1"/>
</dbReference>
<dbReference type="Gene3D" id="1.20.1290.10">
    <property type="entry name" value="AhpD-like"/>
    <property type="match status" value="1"/>
</dbReference>
<dbReference type="Proteomes" id="UP000057981">
    <property type="component" value="Chromosome"/>
</dbReference>
<dbReference type="RefSeq" id="WP_054728339.1">
    <property type="nucleotide sequence ID" value="NZ_CP012898.1"/>
</dbReference>
<dbReference type="EMBL" id="CP012898">
    <property type="protein sequence ID" value="ALJ05762.1"/>
    <property type="molecule type" value="Genomic_DNA"/>
</dbReference>
<accession>A0A0P0D6K1</accession>
<feature type="domain" description="Carboxymuconolactone decarboxylase-like" evidence="1">
    <location>
        <begin position="46"/>
        <end position="101"/>
    </location>
</feature>
<proteinExistence type="predicted"/>
<dbReference type="GO" id="GO:0051920">
    <property type="term" value="F:peroxiredoxin activity"/>
    <property type="evidence" value="ECO:0007669"/>
    <property type="project" value="InterPro"/>
</dbReference>
<evidence type="ECO:0000313" key="2">
    <source>
        <dbReference type="EMBL" id="ALJ05762.1"/>
    </source>
</evidence>
<keyword evidence="3" id="KW-1185">Reference proteome</keyword>
<protein>
    <submittedName>
        <fullName evidence="2">Peroxidase</fullName>
    </submittedName>
</protein>
<dbReference type="InterPro" id="IPR029032">
    <property type="entry name" value="AhpD-like"/>
</dbReference>
<dbReference type="AlphaFoldDB" id="A0A0P0D6K1"/>
<dbReference type="Pfam" id="PF02627">
    <property type="entry name" value="CMD"/>
    <property type="match status" value="1"/>
</dbReference>
<name>A0A0P0D6K1_9FLAO</name>
<dbReference type="SUPFAM" id="SSF69118">
    <property type="entry name" value="AhpD-like"/>
    <property type="match status" value="1"/>
</dbReference>
<keyword evidence="2" id="KW-0575">Peroxidase</keyword>
<dbReference type="STRING" id="1736674.APS56_11775"/>
<dbReference type="KEGG" id="ahz:APS56_11775"/>
<gene>
    <name evidence="2" type="ORF">APS56_11775</name>
</gene>
<dbReference type="OrthoDB" id="9808310at2"/>
<keyword evidence="2" id="KW-0560">Oxidoreductase</keyword>
<dbReference type="PANTHER" id="PTHR35446:SF3">
    <property type="entry name" value="CMD DOMAIN-CONTAINING PROTEIN"/>
    <property type="match status" value="1"/>
</dbReference>
<dbReference type="InterPro" id="IPR003779">
    <property type="entry name" value="CMD-like"/>
</dbReference>
<organism evidence="2 3">
    <name type="scientific">Pseudalgibacter alginicilyticus</name>
    <dbReference type="NCBI Taxonomy" id="1736674"/>
    <lineage>
        <taxon>Bacteria</taxon>
        <taxon>Pseudomonadati</taxon>
        <taxon>Bacteroidota</taxon>
        <taxon>Flavobacteriia</taxon>
        <taxon>Flavobacteriales</taxon>
        <taxon>Flavobacteriaceae</taxon>
        <taxon>Pseudalgibacter</taxon>
    </lineage>
</organism>
<evidence type="ECO:0000259" key="1">
    <source>
        <dbReference type="Pfam" id="PF02627"/>
    </source>
</evidence>
<dbReference type="PANTHER" id="PTHR35446">
    <property type="entry name" value="SI:CH211-175M2.5"/>
    <property type="match status" value="1"/>
</dbReference>